<sequence length="229" mass="24712">VKPNVGHSESASGVTSIIKSVLSLEKRTIIPNIKFETPNPKIPFATAKLTVPVDPKPWPADRSERISVNSFGIGGANAHVILDSAASFGLGSKTSKGTVENPSLFPRLLVFSANHRDSLAKVASNHEQYLESHPSSALNLAYTLGHRRDHLQLRSFCITDGDTPFEISPVAKSKSGLGIVFVFTGQGAQWPEMGRDLINDYPSFQADIQAMDKALSALDHPPSWSIEGI</sequence>
<dbReference type="PROSITE" id="PS52004">
    <property type="entry name" value="KS3_2"/>
    <property type="match status" value="1"/>
</dbReference>
<evidence type="ECO:0000313" key="4">
    <source>
        <dbReference type="EMBL" id="KAL3421345.1"/>
    </source>
</evidence>
<dbReference type="Gene3D" id="3.30.70.3290">
    <property type="match status" value="1"/>
</dbReference>
<keyword evidence="5" id="KW-1185">Reference proteome</keyword>
<evidence type="ECO:0000256" key="2">
    <source>
        <dbReference type="ARBA" id="ARBA00023268"/>
    </source>
</evidence>
<evidence type="ECO:0000313" key="5">
    <source>
        <dbReference type="Proteomes" id="UP001629113"/>
    </source>
</evidence>
<dbReference type="Proteomes" id="UP001629113">
    <property type="component" value="Unassembled WGS sequence"/>
</dbReference>
<dbReference type="InterPro" id="IPR014043">
    <property type="entry name" value="Acyl_transferase_dom"/>
</dbReference>
<organism evidence="4 5">
    <name type="scientific">Phlyctema vagabunda</name>
    <dbReference type="NCBI Taxonomy" id="108571"/>
    <lineage>
        <taxon>Eukaryota</taxon>
        <taxon>Fungi</taxon>
        <taxon>Dikarya</taxon>
        <taxon>Ascomycota</taxon>
        <taxon>Pezizomycotina</taxon>
        <taxon>Leotiomycetes</taxon>
        <taxon>Helotiales</taxon>
        <taxon>Dermateaceae</taxon>
        <taxon>Phlyctema</taxon>
    </lineage>
</organism>
<dbReference type="InterPro" id="IPR001227">
    <property type="entry name" value="Ac_transferase_dom_sf"/>
</dbReference>
<proteinExistence type="predicted"/>
<dbReference type="InterPro" id="IPR032821">
    <property type="entry name" value="PKS_assoc"/>
</dbReference>
<dbReference type="Pfam" id="PF02801">
    <property type="entry name" value="Ketoacyl-synt_C"/>
    <property type="match status" value="1"/>
</dbReference>
<dbReference type="EMBL" id="JBFCZG010000006">
    <property type="protein sequence ID" value="KAL3421345.1"/>
    <property type="molecule type" value="Genomic_DNA"/>
</dbReference>
<gene>
    <name evidence="4" type="ORF">PVAG01_07790</name>
</gene>
<keyword evidence="2" id="KW-0511">Multifunctional enzyme</keyword>
<protein>
    <submittedName>
        <fullName evidence="4">Beta-ketoacyl synthase domain-containing protein</fullName>
    </submittedName>
</protein>
<evidence type="ECO:0000259" key="3">
    <source>
        <dbReference type="PROSITE" id="PS52004"/>
    </source>
</evidence>
<dbReference type="SUPFAM" id="SSF52151">
    <property type="entry name" value="FabD/lysophospholipase-like"/>
    <property type="match status" value="1"/>
</dbReference>
<name>A0ABR4PDF0_9HELO</name>
<dbReference type="PANTHER" id="PTHR43775">
    <property type="entry name" value="FATTY ACID SYNTHASE"/>
    <property type="match status" value="1"/>
</dbReference>
<feature type="non-terminal residue" evidence="4">
    <location>
        <position position="1"/>
    </location>
</feature>
<dbReference type="Gene3D" id="3.40.47.10">
    <property type="match status" value="1"/>
</dbReference>
<keyword evidence="1" id="KW-0808">Transferase</keyword>
<dbReference type="Pfam" id="PF16197">
    <property type="entry name" value="KAsynt_C_assoc"/>
    <property type="match status" value="1"/>
</dbReference>
<dbReference type="PANTHER" id="PTHR43775:SF49">
    <property type="entry name" value="SYNTHASE, PUTATIVE (JCVI)-RELATED"/>
    <property type="match status" value="1"/>
</dbReference>
<dbReference type="InterPro" id="IPR020841">
    <property type="entry name" value="PKS_Beta-ketoAc_synthase_dom"/>
</dbReference>
<dbReference type="SUPFAM" id="SSF53901">
    <property type="entry name" value="Thiolase-like"/>
    <property type="match status" value="1"/>
</dbReference>
<dbReference type="InterPro" id="IPR050091">
    <property type="entry name" value="PKS_NRPS_Biosynth_Enz"/>
</dbReference>
<dbReference type="InterPro" id="IPR016039">
    <property type="entry name" value="Thiolase-like"/>
</dbReference>
<evidence type="ECO:0000256" key="1">
    <source>
        <dbReference type="ARBA" id="ARBA00022679"/>
    </source>
</evidence>
<comment type="caution">
    <text evidence="4">The sequence shown here is derived from an EMBL/GenBank/DDBJ whole genome shotgun (WGS) entry which is preliminary data.</text>
</comment>
<dbReference type="Pfam" id="PF00698">
    <property type="entry name" value="Acyl_transf_1"/>
    <property type="match status" value="1"/>
</dbReference>
<dbReference type="Gene3D" id="3.40.366.10">
    <property type="entry name" value="Malonyl-Coenzyme A Acyl Carrier Protein, domain 2"/>
    <property type="match status" value="1"/>
</dbReference>
<feature type="domain" description="Ketosynthase family 3 (KS3)" evidence="3">
    <location>
        <begin position="1"/>
        <end position="84"/>
    </location>
</feature>
<dbReference type="InterPro" id="IPR016035">
    <property type="entry name" value="Acyl_Trfase/lysoPLipase"/>
</dbReference>
<dbReference type="InterPro" id="IPR014031">
    <property type="entry name" value="Ketoacyl_synth_C"/>
</dbReference>
<reference evidence="4 5" key="1">
    <citation type="submission" date="2024-06" db="EMBL/GenBank/DDBJ databases">
        <title>Complete genome of Phlyctema vagabunda strain 19-DSS-EL-015.</title>
        <authorList>
            <person name="Fiorenzani C."/>
        </authorList>
    </citation>
    <scope>NUCLEOTIDE SEQUENCE [LARGE SCALE GENOMIC DNA]</scope>
    <source>
        <strain evidence="4 5">19-DSS-EL-015</strain>
    </source>
</reference>
<accession>A0ABR4PDF0</accession>